<evidence type="ECO:0000259" key="1">
    <source>
        <dbReference type="SMART" id="SM00635"/>
    </source>
</evidence>
<dbReference type="SMART" id="SM00635">
    <property type="entry name" value="BID_2"/>
    <property type="match status" value="2"/>
</dbReference>
<sequence>MNSKFHNLFKLMTVILSMTFIACSSEDEENVVAVTQITVSPASLVLNVGETEDLEATILPEEASHVSVTWSSSDDKVAAVSQNGTVTGVSEGNAVITASAGGKSATCQVTIATETIEVESIEISPSALTMTERGETVQLTAEITPENATDPQVIWASSDEMVATVTSEGLVTAVAEGKATITATAGEKTASCEVTVSISIAEIEGNKATIDLTDATSEQVIQSVSEASAAGVTHFVIIGNYAALDFANANPFDGIAIEMLDLSGVSGWPSVGGQPGMPEKAFYKHELIQEIILPEEVKTVGEYAFYKCTALKKVTAPGIETLTNYAFQYCTALESVDMTQVKNIEKCVFFETALKEANFPQTTIIGAMSFYHCTSLISVNMPELVTLGEATKGDQTKRTGAAMFYGCTSLENISLPKAVTIGDEAFNGCKTLKEVNLPEATNFGIAVFSYCNALTEIALPKANFFSQDVFTNCPALTTLKLTYPGSITVDSSTFGPVNSQTKNIDLTLNISNKYQIQSIDGPHGFTYQWKNHQWKSITCIP</sequence>
<dbReference type="InterPro" id="IPR032675">
    <property type="entry name" value="LRR_dom_sf"/>
</dbReference>
<dbReference type="InterPro" id="IPR008964">
    <property type="entry name" value="Invasin/intimin_cell_adhesion"/>
</dbReference>
<dbReference type="PROSITE" id="PS51257">
    <property type="entry name" value="PROKAR_LIPOPROTEIN"/>
    <property type="match status" value="1"/>
</dbReference>
<dbReference type="Proteomes" id="UP000784286">
    <property type="component" value="Unassembled WGS sequence"/>
</dbReference>
<dbReference type="InterPro" id="IPR026906">
    <property type="entry name" value="LRR_5"/>
</dbReference>
<evidence type="ECO:0000313" key="2">
    <source>
        <dbReference type="EMBL" id="MBU3856419.1"/>
    </source>
</evidence>
<dbReference type="InterPro" id="IPR003343">
    <property type="entry name" value="Big_2"/>
</dbReference>
<dbReference type="Pfam" id="PF13306">
    <property type="entry name" value="LRR_5"/>
    <property type="match status" value="2"/>
</dbReference>
<dbReference type="SUPFAM" id="SSF49373">
    <property type="entry name" value="Invasin/intimin cell-adhesion fragments"/>
    <property type="match status" value="2"/>
</dbReference>
<dbReference type="PANTHER" id="PTHR45661:SF3">
    <property type="entry name" value="IG-LIKE DOMAIN-CONTAINING PROTEIN"/>
    <property type="match status" value="1"/>
</dbReference>
<accession>A0A948TNA9</accession>
<gene>
    <name evidence="2" type="ORF">H9928_07690</name>
</gene>
<dbReference type="InterPro" id="IPR053139">
    <property type="entry name" value="Surface_bspA-like"/>
</dbReference>
<dbReference type="Gene3D" id="3.80.10.10">
    <property type="entry name" value="Ribonuclease Inhibitor"/>
    <property type="match status" value="1"/>
</dbReference>
<feature type="domain" description="BIG2" evidence="1">
    <location>
        <begin position="33"/>
        <end position="110"/>
    </location>
</feature>
<reference evidence="2" key="2">
    <citation type="submission" date="2021-04" db="EMBL/GenBank/DDBJ databases">
        <authorList>
            <person name="Gilroy R."/>
        </authorList>
    </citation>
    <scope>NUCLEOTIDE SEQUENCE</scope>
    <source>
        <strain evidence="2">8470</strain>
    </source>
</reference>
<comment type="caution">
    <text evidence="2">The sequence shown here is derived from an EMBL/GenBank/DDBJ whole genome shotgun (WGS) entry which is preliminary data.</text>
</comment>
<dbReference type="Pfam" id="PF02368">
    <property type="entry name" value="Big_2"/>
    <property type="match status" value="2"/>
</dbReference>
<dbReference type="PANTHER" id="PTHR45661">
    <property type="entry name" value="SURFACE ANTIGEN"/>
    <property type="match status" value="1"/>
</dbReference>
<feature type="domain" description="BIG2" evidence="1">
    <location>
        <begin position="117"/>
        <end position="195"/>
    </location>
</feature>
<reference evidence="2" key="1">
    <citation type="journal article" date="2021" name="PeerJ">
        <title>Extensive microbial diversity within the chicken gut microbiome revealed by metagenomics and culture.</title>
        <authorList>
            <person name="Gilroy R."/>
            <person name="Ravi A."/>
            <person name="Getino M."/>
            <person name="Pursley I."/>
            <person name="Horton D.L."/>
            <person name="Alikhan N.F."/>
            <person name="Baker D."/>
            <person name="Gharbi K."/>
            <person name="Hall N."/>
            <person name="Watson M."/>
            <person name="Adriaenssens E.M."/>
            <person name="Foster-Nyarko E."/>
            <person name="Jarju S."/>
            <person name="Secka A."/>
            <person name="Antonio M."/>
            <person name="Oren A."/>
            <person name="Chaudhuri R.R."/>
            <person name="La Ragione R."/>
            <person name="Hildebrand F."/>
            <person name="Pallen M.J."/>
        </authorList>
    </citation>
    <scope>NUCLEOTIDE SEQUENCE</scope>
    <source>
        <strain evidence="2">8470</strain>
    </source>
</reference>
<proteinExistence type="predicted"/>
<name>A0A948TNA9_9BACT</name>
<evidence type="ECO:0000313" key="3">
    <source>
        <dbReference type="Proteomes" id="UP000784286"/>
    </source>
</evidence>
<dbReference type="Gene3D" id="2.60.40.1080">
    <property type="match status" value="2"/>
</dbReference>
<protein>
    <submittedName>
        <fullName evidence="2">Ig-like domain-containing protein</fullName>
    </submittedName>
</protein>
<dbReference type="AlphaFoldDB" id="A0A948TNA9"/>
<dbReference type="EMBL" id="JAHLFJ010000073">
    <property type="protein sequence ID" value="MBU3856419.1"/>
    <property type="molecule type" value="Genomic_DNA"/>
</dbReference>
<organism evidence="2 3">
    <name type="scientific">Candidatus Phocaeicola excrementipullorum</name>
    <dbReference type="NCBI Taxonomy" id="2838731"/>
    <lineage>
        <taxon>Bacteria</taxon>
        <taxon>Pseudomonadati</taxon>
        <taxon>Bacteroidota</taxon>
        <taxon>Bacteroidia</taxon>
        <taxon>Bacteroidales</taxon>
        <taxon>Bacteroidaceae</taxon>
        <taxon>Phocaeicola</taxon>
    </lineage>
</organism>
<dbReference type="SUPFAM" id="SSF52058">
    <property type="entry name" value="L domain-like"/>
    <property type="match status" value="1"/>
</dbReference>